<evidence type="ECO:0000313" key="4">
    <source>
        <dbReference type="EMBL" id="MCQ5343456.1"/>
    </source>
</evidence>
<evidence type="ECO:0000256" key="1">
    <source>
        <dbReference type="ARBA" id="ARBA00022630"/>
    </source>
</evidence>
<dbReference type="PRINTS" id="PR00469">
    <property type="entry name" value="PNDRDTASEII"/>
</dbReference>
<name>A0ABT1SUA2_9FIRM</name>
<keyword evidence="1" id="KW-0285">Flavoprotein</keyword>
<dbReference type="PRINTS" id="PR00368">
    <property type="entry name" value="FADPNR"/>
</dbReference>
<sequence length="309" mass="33170">MIYDVLILGAGPAGLAAAIYAGRNNQSVLLIEKGQDGGQISLTADLENYPGQMLEGESGMSLSMRMAQQAKNFGVKRALDSIVEARLSGDVKELVGRSDTYRGRTVIIASGANHRPLGIPSEPKLIGHGISYCATCDAGFFRGLNVYVAGGGDSAIQEAIFLTRFARKVTVVHRRDALRAVPALQEQAFANEKLDFMWDSVIDDAGGDGKLQWLSVRNVKTGETTKIEAPAEDGFMGLFVFLGIVPSTDMFADVLTLKDGYIVTDEQMHTNLSGVFAAGDIRHKSLRQVVTAAADGAIAAMEAYHYLNH</sequence>
<comment type="caution">
    <text evidence="4">The sequence shown here is derived from an EMBL/GenBank/DDBJ whole genome shotgun (WGS) entry which is preliminary data.</text>
</comment>
<dbReference type="PANTHER" id="PTHR48105">
    <property type="entry name" value="THIOREDOXIN REDUCTASE 1-RELATED-RELATED"/>
    <property type="match status" value="1"/>
</dbReference>
<reference evidence="4 5" key="1">
    <citation type="submission" date="2022-06" db="EMBL/GenBank/DDBJ databases">
        <title>Isolation of gut microbiota from human fecal samples.</title>
        <authorList>
            <person name="Pamer E.G."/>
            <person name="Barat B."/>
            <person name="Waligurski E."/>
            <person name="Medina S."/>
            <person name="Paddock L."/>
            <person name="Mostad J."/>
        </authorList>
    </citation>
    <scope>NUCLEOTIDE SEQUENCE [LARGE SCALE GENOMIC DNA]</scope>
    <source>
        <strain evidence="4 5">DFI.1.1</strain>
    </source>
</reference>
<dbReference type="InterPro" id="IPR036188">
    <property type="entry name" value="FAD/NAD-bd_sf"/>
</dbReference>
<keyword evidence="2" id="KW-0560">Oxidoreductase</keyword>
<dbReference type="InterPro" id="IPR050097">
    <property type="entry name" value="Ferredoxin-NADP_redctase_2"/>
</dbReference>
<dbReference type="EMBL" id="JANGEW010000023">
    <property type="protein sequence ID" value="MCQ5343456.1"/>
    <property type="molecule type" value="Genomic_DNA"/>
</dbReference>
<feature type="domain" description="FAD/NAD(P)-binding" evidence="3">
    <location>
        <begin position="3"/>
        <end position="296"/>
    </location>
</feature>
<proteinExistence type="predicted"/>
<evidence type="ECO:0000259" key="3">
    <source>
        <dbReference type="Pfam" id="PF07992"/>
    </source>
</evidence>
<protein>
    <submittedName>
        <fullName evidence="4">FAD-dependent oxidoreductase</fullName>
    </submittedName>
</protein>
<organism evidence="4 5">
    <name type="scientific">Megasphaera massiliensis</name>
    <dbReference type="NCBI Taxonomy" id="1232428"/>
    <lineage>
        <taxon>Bacteria</taxon>
        <taxon>Bacillati</taxon>
        <taxon>Bacillota</taxon>
        <taxon>Negativicutes</taxon>
        <taxon>Veillonellales</taxon>
        <taxon>Veillonellaceae</taxon>
        <taxon>Megasphaera</taxon>
    </lineage>
</organism>
<dbReference type="Pfam" id="PF07992">
    <property type="entry name" value="Pyr_redox_2"/>
    <property type="match status" value="1"/>
</dbReference>
<evidence type="ECO:0000256" key="2">
    <source>
        <dbReference type="ARBA" id="ARBA00023002"/>
    </source>
</evidence>
<accession>A0ABT1SUA2</accession>
<dbReference type="SUPFAM" id="SSF51905">
    <property type="entry name" value="FAD/NAD(P)-binding domain"/>
    <property type="match status" value="1"/>
</dbReference>
<evidence type="ECO:0000313" key="5">
    <source>
        <dbReference type="Proteomes" id="UP001206692"/>
    </source>
</evidence>
<dbReference type="Gene3D" id="3.50.50.60">
    <property type="entry name" value="FAD/NAD(P)-binding domain"/>
    <property type="match status" value="2"/>
</dbReference>
<gene>
    <name evidence="4" type="ORF">NE675_10555</name>
</gene>
<dbReference type="InterPro" id="IPR023753">
    <property type="entry name" value="FAD/NAD-binding_dom"/>
</dbReference>
<dbReference type="Proteomes" id="UP001206692">
    <property type="component" value="Unassembled WGS sequence"/>
</dbReference>
<keyword evidence="5" id="KW-1185">Reference proteome</keyword>
<dbReference type="RefSeq" id="WP_154254137.1">
    <property type="nucleotide sequence ID" value="NZ_JAJCNZ010000026.1"/>
</dbReference>